<dbReference type="Proteomes" id="UP001214757">
    <property type="component" value="Unassembled WGS sequence"/>
</dbReference>
<dbReference type="EMBL" id="JAQRFO010000002">
    <property type="protein sequence ID" value="MDC9620352.1"/>
    <property type="molecule type" value="Genomic_DNA"/>
</dbReference>
<sequence length="273" mass="32110">MHNFSVLMSIYNKEQPSFFDHALHSVYEQTYKSNEVVIVQDGKLNQELYQIIEKWRKKLPIKDVILEKNQGLGIALNAGLNSCTNDLIIRVDTDDINKPDRFEIQYTYMKNNPNITVCGCHIAEFDKDPSDIKGYRCVPIGDEINSTINKRNPINHMTSCFRKEHILSVGGYQHLTYMEDYYLWVRLYVKGFKLENLDKVLVLARTGKNMLKRRRGLIYFRSEIKMLIKLLKLNIENKYSTIIYFSIRAFIRLIPSSILSKIYSLLRKKQIRL</sequence>
<dbReference type="Pfam" id="PF00535">
    <property type="entry name" value="Glycos_transf_2"/>
    <property type="match status" value="1"/>
</dbReference>
<evidence type="ECO:0000313" key="3">
    <source>
        <dbReference type="Proteomes" id="UP001214757"/>
    </source>
</evidence>
<dbReference type="SUPFAM" id="SSF53448">
    <property type="entry name" value="Nucleotide-diphospho-sugar transferases"/>
    <property type="match status" value="1"/>
</dbReference>
<organism evidence="2 3">
    <name type="scientific">Xenorhabdus aichiensis</name>
    <dbReference type="NCBI Taxonomy" id="3025874"/>
    <lineage>
        <taxon>Bacteria</taxon>
        <taxon>Pseudomonadati</taxon>
        <taxon>Pseudomonadota</taxon>
        <taxon>Gammaproteobacteria</taxon>
        <taxon>Enterobacterales</taxon>
        <taxon>Morganellaceae</taxon>
        <taxon>Xenorhabdus</taxon>
    </lineage>
</organism>
<evidence type="ECO:0000259" key="1">
    <source>
        <dbReference type="Pfam" id="PF00535"/>
    </source>
</evidence>
<name>A0ABT5M270_9GAMM</name>
<gene>
    <name evidence="2" type="ORF">PSI22_01590</name>
</gene>
<dbReference type="InterPro" id="IPR001173">
    <property type="entry name" value="Glyco_trans_2-like"/>
</dbReference>
<dbReference type="PANTHER" id="PTHR22916">
    <property type="entry name" value="GLYCOSYLTRANSFERASE"/>
    <property type="match status" value="1"/>
</dbReference>
<keyword evidence="3" id="KW-1185">Reference proteome</keyword>
<dbReference type="RefSeq" id="WP_273578106.1">
    <property type="nucleotide sequence ID" value="NZ_JAQRFO010000002.1"/>
</dbReference>
<dbReference type="InterPro" id="IPR029044">
    <property type="entry name" value="Nucleotide-diphossugar_trans"/>
</dbReference>
<dbReference type="Gene3D" id="3.90.550.10">
    <property type="entry name" value="Spore Coat Polysaccharide Biosynthesis Protein SpsA, Chain A"/>
    <property type="match status" value="1"/>
</dbReference>
<dbReference type="PANTHER" id="PTHR22916:SF3">
    <property type="entry name" value="UDP-GLCNAC:BETAGAL BETA-1,3-N-ACETYLGLUCOSAMINYLTRANSFERASE-LIKE PROTEIN 1"/>
    <property type="match status" value="1"/>
</dbReference>
<proteinExistence type="predicted"/>
<reference evidence="2 3" key="1">
    <citation type="submission" date="2023-02" db="EMBL/GenBank/DDBJ databases">
        <title>Entomopathogenic bacteria.</title>
        <authorList>
            <person name="Machado R.A."/>
        </authorList>
    </citation>
    <scope>NUCLEOTIDE SEQUENCE [LARGE SCALE GENOMIC DNA]</scope>
    <source>
        <strain evidence="2 3">XENO-7</strain>
    </source>
</reference>
<dbReference type="EC" id="2.4.-.-" evidence="2"/>
<accession>A0ABT5M270</accession>
<dbReference type="GO" id="GO:0016757">
    <property type="term" value="F:glycosyltransferase activity"/>
    <property type="evidence" value="ECO:0007669"/>
    <property type="project" value="UniProtKB-KW"/>
</dbReference>
<keyword evidence="2" id="KW-0328">Glycosyltransferase</keyword>
<feature type="domain" description="Glycosyltransferase 2-like" evidence="1">
    <location>
        <begin position="5"/>
        <end position="161"/>
    </location>
</feature>
<evidence type="ECO:0000313" key="2">
    <source>
        <dbReference type="EMBL" id="MDC9620352.1"/>
    </source>
</evidence>
<keyword evidence="2" id="KW-0808">Transferase</keyword>
<protein>
    <submittedName>
        <fullName evidence="2">Glycosyltransferase</fullName>
        <ecNumber evidence="2">2.4.-.-</ecNumber>
    </submittedName>
</protein>
<comment type="caution">
    <text evidence="2">The sequence shown here is derived from an EMBL/GenBank/DDBJ whole genome shotgun (WGS) entry which is preliminary data.</text>
</comment>